<organism evidence="2 3">
    <name type="scientific">Anaeromicropila populeti</name>
    <dbReference type="NCBI Taxonomy" id="37658"/>
    <lineage>
        <taxon>Bacteria</taxon>
        <taxon>Bacillati</taxon>
        <taxon>Bacillota</taxon>
        <taxon>Clostridia</taxon>
        <taxon>Lachnospirales</taxon>
        <taxon>Lachnospiraceae</taxon>
        <taxon>Anaeromicropila</taxon>
    </lineage>
</organism>
<dbReference type="Pfam" id="PF01243">
    <property type="entry name" value="PNPOx_N"/>
    <property type="match status" value="1"/>
</dbReference>
<dbReference type="InterPro" id="IPR012349">
    <property type="entry name" value="Split_barrel_FMN-bd"/>
</dbReference>
<evidence type="ECO:0000313" key="2">
    <source>
        <dbReference type="EMBL" id="SFR57408.1"/>
    </source>
</evidence>
<dbReference type="STRING" id="37658.SAMN05661086_00239"/>
<dbReference type="EMBL" id="FOYZ01000001">
    <property type="protein sequence ID" value="SFR57408.1"/>
    <property type="molecule type" value="Genomic_DNA"/>
</dbReference>
<dbReference type="InterPro" id="IPR011576">
    <property type="entry name" value="Pyridox_Oxase_N"/>
</dbReference>
<protein>
    <submittedName>
        <fullName evidence="2">Uncharacterized conserved protein YhbP, UPF0306 family</fullName>
    </submittedName>
</protein>
<sequence length="168" mass="19245">MKDCNIVKEIITRNSFMTLATSDSEGNVWAAPMTFAFDEDFNIYFHSALDSNHIQNIVENPEVSYAIYDSVQMLAEMDGVQAKGIVGQIADDEIEKVHSLFFKRHMPVEEIRQKFAPPAALYNSAQFPQIRFFKLITTEIHKKNIELLGVARRTTIDLEELKKVFKEA</sequence>
<dbReference type="RefSeq" id="WP_092558861.1">
    <property type="nucleotide sequence ID" value="NZ_FOYZ01000001.1"/>
</dbReference>
<dbReference type="AlphaFoldDB" id="A0A1I6HSP2"/>
<keyword evidence="3" id="KW-1185">Reference proteome</keyword>
<dbReference type="SUPFAM" id="SSF50475">
    <property type="entry name" value="FMN-binding split barrel"/>
    <property type="match status" value="1"/>
</dbReference>
<dbReference type="OrthoDB" id="9794935at2"/>
<feature type="domain" description="Pyridoxamine 5'-phosphate oxidase N-terminal" evidence="1">
    <location>
        <begin position="7"/>
        <end position="105"/>
    </location>
</feature>
<name>A0A1I6HSP2_9FIRM</name>
<evidence type="ECO:0000313" key="3">
    <source>
        <dbReference type="Proteomes" id="UP000199659"/>
    </source>
</evidence>
<accession>A0A1I6HSP2</accession>
<dbReference type="Proteomes" id="UP000199659">
    <property type="component" value="Unassembled WGS sequence"/>
</dbReference>
<reference evidence="2 3" key="1">
    <citation type="submission" date="2016-10" db="EMBL/GenBank/DDBJ databases">
        <authorList>
            <person name="de Groot N.N."/>
        </authorList>
    </citation>
    <scope>NUCLEOTIDE SEQUENCE [LARGE SCALE GENOMIC DNA]</scope>
    <source>
        <strain evidence="2 3">743A</strain>
    </source>
</reference>
<dbReference type="Gene3D" id="2.30.110.10">
    <property type="entry name" value="Electron Transport, Fmn-binding Protein, Chain A"/>
    <property type="match status" value="1"/>
</dbReference>
<proteinExistence type="predicted"/>
<gene>
    <name evidence="2" type="ORF">SAMN05661086_00239</name>
</gene>
<evidence type="ECO:0000259" key="1">
    <source>
        <dbReference type="Pfam" id="PF01243"/>
    </source>
</evidence>